<feature type="compositionally biased region" description="Polar residues" evidence="1">
    <location>
        <begin position="24"/>
        <end position="41"/>
    </location>
</feature>
<dbReference type="EMBL" id="KK914630">
    <property type="protein sequence ID" value="KDP31458.1"/>
    <property type="molecule type" value="Genomic_DNA"/>
</dbReference>
<evidence type="ECO:0000313" key="2">
    <source>
        <dbReference type="EMBL" id="KDP31458.1"/>
    </source>
</evidence>
<evidence type="ECO:0000313" key="3">
    <source>
        <dbReference type="Proteomes" id="UP000027138"/>
    </source>
</evidence>
<sequence>MEAQVEMESQFQHMALPRPCPVSTPVQGGTPQAVQASTSSEGALDLKHARANWHAPDRAHSNIPIGARPRASRRSKVQERGDGSRTLKSDEGASGYKPGPTDGHLIWAKP</sequence>
<dbReference type="Proteomes" id="UP000027138">
    <property type="component" value="Unassembled WGS sequence"/>
</dbReference>
<name>A0A067K8V3_JATCU</name>
<gene>
    <name evidence="2" type="ORF">JCGZ_15338</name>
</gene>
<dbReference type="AlphaFoldDB" id="A0A067K8V3"/>
<evidence type="ECO:0000256" key="1">
    <source>
        <dbReference type="SAM" id="MobiDB-lite"/>
    </source>
</evidence>
<feature type="region of interest" description="Disordered" evidence="1">
    <location>
        <begin position="16"/>
        <end position="110"/>
    </location>
</feature>
<protein>
    <submittedName>
        <fullName evidence="2">Uncharacterized protein</fullName>
    </submittedName>
</protein>
<accession>A0A067K8V3</accession>
<organism evidence="2 3">
    <name type="scientific">Jatropha curcas</name>
    <name type="common">Barbados nut</name>
    <dbReference type="NCBI Taxonomy" id="180498"/>
    <lineage>
        <taxon>Eukaryota</taxon>
        <taxon>Viridiplantae</taxon>
        <taxon>Streptophyta</taxon>
        <taxon>Embryophyta</taxon>
        <taxon>Tracheophyta</taxon>
        <taxon>Spermatophyta</taxon>
        <taxon>Magnoliopsida</taxon>
        <taxon>eudicotyledons</taxon>
        <taxon>Gunneridae</taxon>
        <taxon>Pentapetalae</taxon>
        <taxon>rosids</taxon>
        <taxon>fabids</taxon>
        <taxon>Malpighiales</taxon>
        <taxon>Euphorbiaceae</taxon>
        <taxon>Crotonoideae</taxon>
        <taxon>Jatropheae</taxon>
        <taxon>Jatropha</taxon>
    </lineage>
</organism>
<keyword evidence="3" id="KW-1185">Reference proteome</keyword>
<proteinExistence type="predicted"/>
<feature type="compositionally biased region" description="Basic and acidic residues" evidence="1">
    <location>
        <begin position="76"/>
        <end position="91"/>
    </location>
</feature>
<reference evidence="2 3" key="1">
    <citation type="journal article" date="2014" name="PLoS ONE">
        <title>Global Analysis of Gene Expression Profiles in Physic Nut (Jatropha curcas L.) Seedlings Exposed to Salt Stress.</title>
        <authorList>
            <person name="Zhang L."/>
            <person name="Zhang C."/>
            <person name="Wu P."/>
            <person name="Chen Y."/>
            <person name="Li M."/>
            <person name="Jiang H."/>
            <person name="Wu G."/>
        </authorList>
    </citation>
    <scope>NUCLEOTIDE SEQUENCE [LARGE SCALE GENOMIC DNA]</scope>
    <source>
        <strain evidence="3">cv. GZQX0401</strain>
        <tissue evidence="2">Young leaves</tissue>
    </source>
</reference>